<accession>A0ABV4Y6V2</accession>
<feature type="transmembrane region" description="Helical" evidence="6">
    <location>
        <begin position="6"/>
        <end position="35"/>
    </location>
</feature>
<proteinExistence type="inferred from homology"/>
<evidence type="ECO:0000256" key="6">
    <source>
        <dbReference type="SAM" id="Phobius"/>
    </source>
</evidence>
<comment type="similarity">
    <text evidence="2">Belongs to the autoinducer-2 exporter (AI-2E) (TC 2.A.86) family.</text>
</comment>
<evidence type="ECO:0000256" key="4">
    <source>
        <dbReference type="ARBA" id="ARBA00022989"/>
    </source>
</evidence>
<dbReference type="PANTHER" id="PTHR21716:SF62">
    <property type="entry name" value="TRANSPORT PROTEIN YDBI-RELATED"/>
    <property type="match status" value="1"/>
</dbReference>
<evidence type="ECO:0000256" key="3">
    <source>
        <dbReference type="ARBA" id="ARBA00022692"/>
    </source>
</evidence>
<dbReference type="InterPro" id="IPR002549">
    <property type="entry name" value="AI-2E-like"/>
</dbReference>
<protein>
    <submittedName>
        <fullName evidence="7">AI-2E family transporter</fullName>
    </submittedName>
</protein>
<name>A0ABV4Y6V2_9CYAN</name>
<dbReference type="Pfam" id="PF01594">
    <property type="entry name" value="AI-2E_transport"/>
    <property type="match status" value="1"/>
</dbReference>
<feature type="transmembrane region" description="Helical" evidence="6">
    <location>
        <begin position="297"/>
        <end position="326"/>
    </location>
</feature>
<dbReference type="Proteomes" id="UP001576776">
    <property type="component" value="Unassembled WGS sequence"/>
</dbReference>
<gene>
    <name evidence="7" type="ORF">ACE1B6_04605</name>
</gene>
<dbReference type="PANTHER" id="PTHR21716">
    <property type="entry name" value="TRANSMEMBRANE PROTEIN"/>
    <property type="match status" value="1"/>
</dbReference>
<feature type="transmembrane region" description="Helical" evidence="6">
    <location>
        <begin position="203"/>
        <end position="224"/>
    </location>
</feature>
<comment type="caution">
    <text evidence="7">The sequence shown here is derived from an EMBL/GenBank/DDBJ whole genome shotgun (WGS) entry which is preliminary data.</text>
</comment>
<evidence type="ECO:0000313" key="8">
    <source>
        <dbReference type="Proteomes" id="UP001576776"/>
    </source>
</evidence>
<evidence type="ECO:0000256" key="5">
    <source>
        <dbReference type="ARBA" id="ARBA00023136"/>
    </source>
</evidence>
<feature type="transmembrane region" description="Helical" evidence="6">
    <location>
        <begin position="230"/>
        <end position="256"/>
    </location>
</feature>
<evidence type="ECO:0000256" key="2">
    <source>
        <dbReference type="ARBA" id="ARBA00009773"/>
    </source>
</evidence>
<evidence type="ECO:0000256" key="1">
    <source>
        <dbReference type="ARBA" id="ARBA00004141"/>
    </source>
</evidence>
<evidence type="ECO:0000313" key="7">
    <source>
        <dbReference type="EMBL" id="MFB2934537.1"/>
    </source>
</evidence>
<feature type="transmembrane region" description="Helical" evidence="6">
    <location>
        <begin position="145"/>
        <end position="163"/>
    </location>
</feature>
<sequence length="376" mass="42956">MRFGQWLGVFAFIISVYILWQIHQIVLLVFGAVVLATVLNRIVILFQRTRMKRGVAVGLTVLLLLLCIVGFFALIFPPIIDQVQKLVDLLPLSLQRLRLWFDWIQTVVPQQLVDNIRSLEGMTQNLQNWASRLFSNFFTIFNNSLNILLNFLLFLVVTIMFLVNPAPYRRVFVLAFPAFYRRRVEEILSECESSLVGWIRGTLFDMLVIAIVSYIGLLILQVPLPLVNALLAGLLEFIPNVGPTLSVFPPALLALLDTPWKAGAVIILYIIIQQFEGLILVPMVMKQQVSLLPVFTILSVVIFSSFFGFLGLFLAIPLLIVVQIWLKEALVKDILNQWQSKEQKKEQEDKKQELISQAVTGEIYMNEVDNRRKGKE</sequence>
<feature type="transmembrane region" description="Helical" evidence="6">
    <location>
        <begin position="263"/>
        <end position="285"/>
    </location>
</feature>
<keyword evidence="3 6" id="KW-0812">Transmembrane</keyword>
<keyword evidence="8" id="KW-1185">Reference proteome</keyword>
<feature type="transmembrane region" description="Helical" evidence="6">
    <location>
        <begin position="55"/>
        <end position="80"/>
    </location>
</feature>
<reference evidence="7 8" key="1">
    <citation type="submission" date="2024-09" db="EMBL/GenBank/DDBJ databases">
        <title>Floridaenema gen nov. (Aerosakkonemataceae, Aerosakkonematales ord. nov., Cyanobacteria) from benthic tropical and subtropical fresh waters, with the description of four new species.</title>
        <authorList>
            <person name="Moretto J.A."/>
            <person name="Berthold D.E."/>
            <person name="Lefler F.W."/>
            <person name="Huang I.-S."/>
            <person name="Laughinghouse H. IV."/>
        </authorList>
    </citation>
    <scope>NUCLEOTIDE SEQUENCE [LARGE SCALE GENOMIC DNA]</scope>
    <source>
        <strain evidence="7 8">BLCC-F154</strain>
    </source>
</reference>
<dbReference type="RefSeq" id="WP_413256065.1">
    <property type="nucleotide sequence ID" value="NZ_JBHFNS010000019.1"/>
</dbReference>
<keyword evidence="5 6" id="KW-0472">Membrane</keyword>
<keyword evidence="4 6" id="KW-1133">Transmembrane helix</keyword>
<dbReference type="EMBL" id="JBHFNS010000019">
    <property type="protein sequence ID" value="MFB2934537.1"/>
    <property type="molecule type" value="Genomic_DNA"/>
</dbReference>
<organism evidence="7 8">
    <name type="scientific">Floridaenema fluviatile BLCC-F154</name>
    <dbReference type="NCBI Taxonomy" id="3153640"/>
    <lineage>
        <taxon>Bacteria</taxon>
        <taxon>Bacillati</taxon>
        <taxon>Cyanobacteriota</taxon>
        <taxon>Cyanophyceae</taxon>
        <taxon>Oscillatoriophycideae</taxon>
        <taxon>Aerosakkonematales</taxon>
        <taxon>Aerosakkonemataceae</taxon>
        <taxon>Floridanema</taxon>
        <taxon>Floridanema fluviatile</taxon>
    </lineage>
</organism>
<comment type="subcellular location">
    <subcellularLocation>
        <location evidence="1">Membrane</location>
        <topology evidence="1">Multi-pass membrane protein</topology>
    </subcellularLocation>
</comment>